<sequence length="274" mass="30346">MIKSFLKELYKQTIADDAFGLAAQCAYYFLLALFPFLIFVVSLIGFLPISTEDMLSYIKQYLPQGVTSGLEREFREILDIKRSGTLSFGLVLSLISASAAMNAIVVAVNKAYGLPERKSIIHSRVLAIVLTLGMLVVVFSAFLLSVFGRTIGGWLALHSLVPLDQLHLWNVLSWIINFAILFIVFLGLYFIAPNTCLTCKEVLPGALLAAIGWQLTSLGFSFYVNHWGNYSATYGSLGGVIVLLTWCYLSAFIIILCGEINAIAYMFKIKKRPT</sequence>
<dbReference type="EMBL" id="CAJVAS010000025">
    <property type="protein sequence ID" value="CAG7643633.1"/>
    <property type="molecule type" value="Genomic_DNA"/>
</dbReference>
<accession>A0A916K4T7</accession>
<feature type="transmembrane region" description="Helical" evidence="6">
    <location>
        <begin position="202"/>
        <end position="223"/>
    </location>
</feature>
<dbReference type="PIRSF" id="PIRSF035875">
    <property type="entry name" value="RNase_BN"/>
    <property type="match status" value="1"/>
</dbReference>
<dbReference type="AlphaFoldDB" id="A0A916K4T7"/>
<evidence type="ECO:0000256" key="3">
    <source>
        <dbReference type="ARBA" id="ARBA00022692"/>
    </source>
</evidence>
<comment type="caution">
    <text evidence="7">The sequence shown here is derived from an EMBL/GenBank/DDBJ whole genome shotgun (WGS) entry which is preliminary data.</text>
</comment>
<organism evidence="7 8">
    <name type="scientific">Paenibacillus solanacearum</name>
    <dbReference type="NCBI Taxonomy" id="2048548"/>
    <lineage>
        <taxon>Bacteria</taxon>
        <taxon>Bacillati</taxon>
        <taxon>Bacillota</taxon>
        <taxon>Bacilli</taxon>
        <taxon>Bacillales</taxon>
        <taxon>Paenibacillaceae</taxon>
        <taxon>Paenibacillus</taxon>
    </lineage>
</organism>
<gene>
    <name evidence="7" type="ORF">PAESOLCIP111_04514</name>
</gene>
<feature type="transmembrane region" description="Helical" evidence="6">
    <location>
        <begin position="125"/>
        <end position="148"/>
    </location>
</feature>
<dbReference type="GO" id="GO:0005886">
    <property type="term" value="C:plasma membrane"/>
    <property type="evidence" value="ECO:0007669"/>
    <property type="project" value="UniProtKB-SubCell"/>
</dbReference>
<name>A0A916K4T7_9BACL</name>
<comment type="subcellular location">
    <subcellularLocation>
        <location evidence="1">Cell membrane</location>
        <topology evidence="1">Multi-pass membrane protein</topology>
    </subcellularLocation>
</comment>
<keyword evidence="8" id="KW-1185">Reference proteome</keyword>
<feature type="transmembrane region" description="Helical" evidence="6">
    <location>
        <begin position="168"/>
        <end position="190"/>
    </location>
</feature>
<dbReference type="InterPro" id="IPR017039">
    <property type="entry name" value="Virul_fac_BrkB"/>
</dbReference>
<feature type="transmembrane region" description="Helical" evidence="6">
    <location>
        <begin position="243"/>
        <end position="267"/>
    </location>
</feature>
<keyword evidence="2" id="KW-1003">Cell membrane</keyword>
<evidence type="ECO:0000313" key="8">
    <source>
        <dbReference type="Proteomes" id="UP000693672"/>
    </source>
</evidence>
<evidence type="ECO:0000256" key="4">
    <source>
        <dbReference type="ARBA" id="ARBA00022989"/>
    </source>
</evidence>
<dbReference type="PANTHER" id="PTHR30213:SF0">
    <property type="entry name" value="UPF0761 MEMBRANE PROTEIN YIHY"/>
    <property type="match status" value="1"/>
</dbReference>
<feature type="transmembrane region" description="Helical" evidence="6">
    <location>
        <begin position="88"/>
        <end position="113"/>
    </location>
</feature>
<evidence type="ECO:0000256" key="5">
    <source>
        <dbReference type="ARBA" id="ARBA00023136"/>
    </source>
</evidence>
<dbReference type="PANTHER" id="PTHR30213">
    <property type="entry name" value="INNER MEMBRANE PROTEIN YHJD"/>
    <property type="match status" value="1"/>
</dbReference>
<keyword evidence="4 6" id="KW-1133">Transmembrane helix</keyword>
<reference evidence="7" key="1">
    <citation type="submission" date="2021-06" db="EMBL/GenBank/DDBJ databases">
        <authorList>
            <person name="Criscuolo A."/>
        </authorList>
    </citation>
    <scope>NUCLEOTIDE SEQUENCE</scope>
    <source>
        <strain evidence="7">CIP111600</strain>
    </source>
</reference>
<evidence type="ECO:0000256" key="6">
    <source>
        <dbReference type="SAM" id="Phobius"/>
    </source>
</evidence>
<evidence type="ECO:0000313" key="7">
    <source>
        <dbReference type="EMBL" id="CAG7643633.1"/>
    </source>
</evidence>
<proteinExistence type="predicted"/>
<feature type="transmembrane region" description="Helical" evidence="6">
    <location>
        <begin position="21"/>
        <end position="47"/>
    </location>
</feature>
<dbReference type="RefSeq" id="WP_246627587.1">
    <property type="nucleotide sequence ID" value="NZ_CAJVAS010000025.1"/>
</dbReference>
<evidence type="ECO:0008006" key="9">
    <source>
        <dbReference type="Google" id="ProtNLM"/>
    </source>
</evidence>
<keyword evidence="3 6" id="KW-0812">Transmembrane</keyword>
<protein>
    <recommendedName>
        <fullName evidence="9">YihY/virulence factor BrkB family protein</fullName>
    </recommendedName>
</protein>
<dbReference type="Proteomes" id="UP000693672">
    <property type="component" value="Unassembled WGS sequence"/>
</dbReference>
<evidence type="ECO:0000256" key="2">
    <source>
        <dbReference type="ARBA" id="ARBA00022475"/>
    </source>
</evidence>
<evidence type="ECO:0000256" key="1">
    <source>
        <dbReference type="ARBA" id="ARBA00004651"/>
    </source>
</evidence>
<keyword evidence="5 6" id="KW-0472">Membrane</keyword>
<dbReference type="Pfam" id="PF03631">
    <property type="entry name" value="Virul_fac_BrkB"/>
    <property type="match status" value="1"/>
</dbReference>
<dbReference type="NCBIfam" id="TIGR00765">
    <property type="entry name" value="yihY_not_rbn"/>
    <property type="match status" value="1"/>
</dbReference>